<sequence>MEDEERNAVIGLHRRWNLLYSVKLLKNSSIAIALGLNLVKFLSKNEETEKGLFS</sequence>
<accession>A0AAJ6P7N7</accession>
<keyword evidence="2" id="KW-1185">Reference proteome</keyword>
<protein>
    <submittedName>
        <fullName evidence="1">Uncharacterized protein</fullName>
    </submittedName>
</protein>
<name>A0AAJ6P7N7_9CYAN</name>
<dbReference type="RefSeq" id="WP_281481146.1">
    <property type="nucleotide sequence ID" value="NZ_CP124543.1"/>
</dbReference>
<evidence type="ECO:0000313" key="1">
    <source>
        <dbReference type="EMBL" id="WGV23816.1"/>
    </source>
</evidence>
<dbReference type="AlphaFoldDB" id="A0AAJ6P7N7"/>
<proteinExistence type="predicted"/>
<gene>
    <name evidence="1" type="ORF">QI031_18605</name>
</gene>
<reference evidence="1 2" key="1">
    <citation type="journal article" date="2023" name="Limnol Oceanogr Lett">
        <title>Environmental adaptations by the intertidal Antarctic cyanobacterium Halotia branconii CENA392 as revealed using long-read genome sequencing.</title>
        <authorList>
            <person name="Dextro R.B."/>
            <person name="Delbaje E."/>
            <person name="Freitas P.N.N."/>
            <person name="Geraldes V."/>
            <person name="Pinto E."/>
            <person name="Long P.F."/>
            <person name="Fiore M.F."/>
        </authorList>
    </citation>
    <scope>NUCLEOTIDE SEQUENCE [LARGE SCALE GENOMIC DNA]</scope>
    <source>
        <strain evidence="1 2">CENA392</strain>
    </source>
</reference>
<organism evidence="1 2">
    <name type="scientific">Halotia branconii CENA392</name>
    <dbReference type="NCBI Taxonomy" id="1539056"/>
    <lineage>
        <taxon>Bacteria</taxon>
        <taxon>Bacillati</taxon>
        <taxon>Cyanobacteriota</taxon>
        <taxon>Cyanophyceae</taxon>
        <taxon>Nostocales</taxon>
        <taxon>Nodulariaceae</taxon>
        <taxon>Halotia</taxon>
    </lineage>
</organism>
<dbReference type="EMBL" id="CP124543">
    <property type="protein sequence ID" value="WGV23816.1"/>
    <property type="molecule type" value="Genomic_DNA"/>
</dbReference>
<evidence type="ECO:0000313" key="2">
    <source>
        <dbReference type="Proteomes" id="UP001223520"/>
    </source>
</evidence>
<dbReference type="KEGG" id="hbq:QI031_18605"/>
<dbReference type="Proteomes" id="UP001223520">
    <property type="component" value="Chromosome"/>
</dbReference>